<dbReference type="GO" id="GO:0006310">
    <property type="term" value="P:DNA recombination"/>
    <property type="evidence" value="ECO:0007669"/>
    <property type="project" value="UniProtKB-KW"/>
</dbReference>
<evidence type="ECO:0000313" key="16">
    <source>
        <dbReference type="Proteomes" id="UP000532311"/>
    </source>
</evidence>
<feature type="domain" description="DNA repair metallo-beta-lactamase" evidence="14">
    <location>
        <begin position="426"/>
        <end position="457"/>
    </location>
</feature>
<dbReference type="EMBL" id="JAAQPF010000222">
    <property type="protein sequence ID" value="KAF5710271.1"/>
    <property type="molecule type" value="Genomic_DNA"/>
</dbReference>
<evidence type="ECO:0000256" key="12">
    <source>
        <dbReference type="ARBA" id="ARBA00042677"/>
    </source>
</evidence>
<evidence type="ECO:0000256" key="4">
    <source>
        <dbReference type="ARBA" id="ARBA00022759"/>
    </source>
</evidence>
<dbReference type="GO" id="GO:0005634">
    <property type="term" value="C:nucleus"/>
    <property type="evidence" value="ECO:0007669"/>
    <property type="project" value="UniProtKB-SubCell"/>
</dbReference>
<keyword evidence="8" id="KW-0233">DNA recombination</keyword>
<keyword evidence="3" id="KW-0540">Nuclease</keyword>
<dbReference type="Gene3D" id="3.40.50.12650">
    <property type="match status" value="2"/>
</dbReference>
<evidence type="ECO:0000256" key="10">
    <source>
        <dbReference type="ARBA" id="ARBA00023242"/>
    </source>
</evidence>
<keyword evidence="16" id="KW-1185">Reference proteome</keyword>
<evidence type="ECO:0000256" key="2">
    <source>
        <dbReference type="ARBA" id="ARBA00010304"/>
    </source>
</evidence>
<comment type="caution">
    <text evidence="15">The sequence shown here is derived from an EMBL/GenBank/DDBJ whole genome shotgun (WGS) entry which is preliminary data.</text>
</comment>
<gene>
    <name evidence="15" type="ORF">FGLOB1_5559</name>
</gene>
<dbReference type="GO" id="GO:0004519">
    <property type="term" value="F:endonuclease activity"/>
    <property type="evidence" value="ECO:0007669"/>
    <property type="project" value="UniProtKB-KW"/>
</dbReference>
<keyword evidence="7" id="KW-0269">Exonuclease</keyword>
<evidence type="ECO:0000256" key="6">
    <source>
        <dbReference type="ARBA" id="ARBA00022801"/>
    </source>
</evidence>
<dbReference type="SUPFAM" id="SSF56281">
    <property type="entry name" value="Metallo-hydrolase/oxidoreductase"/>
    <property type="match status" value="1"/>
</dbReference>
<keyword evidence="9" id="KW-0234">DNA repair</keyword>
<name>A0A8H5YF70_9HYPO</name>
<keyword evidence="6" id="KW-0378">Hydrolase</keyword>
<dbReference type="Pfam" id="PF23023">
    <property type="entry name" value="Anti-Pycsar_Apyc1"/>
    <property type="match status" value="1"/>
</dbReference>
<sequence>MSTFNGIVSEFPDIRIDFFRRNAGAQPPLACFLSHVHSDHLAGIESLRSPFVYCSAATKEILLRLERYPCRINYAKGVLESRQQTFKHLRKVLKPLPMETPTSIELCPGREIQVTLFDANHCPGAVMFLVEGDNKAVLYTGDVRSEPWFVNALSRNPNLIEYTSGIKTVDKIYLDTSFTENVPFQTKAQGIAELLRKVSQYPSDTIFHLQAWTYGYEDVWLALSKALKSKVHVDDYKLQIYGSLKSKTSDSRFDTDIHLTPESPALTGHMCGNTPHPGCLTSDENVRLHSCEKGSLCEVAQRPTTISIQPIVAHLPTGEDLTEVGVGGGGVDLQREAELEFLDQASLATLFNTFLSSSISSTDMSDILEGTLEKIASTGRNIPLDWDINTLNAHSAEEVIMMLVDKVRKNPKNQKQRDECSLPRTIYFPYSRHSSLPELRHFVEAFRPLDVWPCTVNNAEWLKNDDGHRQHCSQTTIGSDSVPSSPVRESQGASQKRRITINNRFVSPLLDTQGSIRHGRIVSEVECPEGNLEAPSENSTQQSLVVHTIEQSEDMQQENHIYPEPLTNNSSDSPAPVSCRRKRTVSDTSVSGNGSNRRQMRQITEEPLPLKLLDEASIGRQDAYWHMVDYMDEGTWGSLQLISTNNEYTVNEPEL</sequence>
<evidence type="ECO:0000256" key="3">
    <source>
        <dbReference type="ARBA" id="ARBA00022722"/>
    </source>
</evidence>
<dbReference type="GO" id="GO:0000723">
    <property type="term" value="P:telomere maintenance"/>
    <property type="evidence" value="ECO:0007669"/>
    <property type="project" value="TreeGrafter"/>
</dbReference>
<evidence type="ECO:0000256" key="13">
    <source>
        <dbReference type="SAM" id="MobiDB-lite"/>
    </source>
</evidence>
<evidence type="ECO:0000256" key="1">
    <source>
        <dbReference type="ARBA" id="ARBA00004123"/>
    </source>
</evidence>
<evidence type="ECO:0000256" key="7">
    <source>
        <dbReference type="ARBA" id="ARBA00022839"/>
    </source>
</evidence>
<dbReference type="Pfam" id="PF07522">
    <property type="entry name" value="DRMBL"/>
    <property type="match status" value="1"/>
</dbReference>
<evidence type="ECO:0000313" key="15">
    <source>
        <dbReference type="EMBL" id="KAF5710271.1"/>
    </source>
</evidence>
<dbReference type="Proteomes" id="UP000532311">
    <property type="component" value="Unassembled WGS sequence"/>
</dbReference>
<accession>A0A8H5YF70</accession>
<dbReference type="InterPro" id="IPR011084">
    <property type="entry name" value="DRMBL"/>
</dbReference>
<dbReference type="PANTHER" id="PTHR23240">
    <property type="entry name" value="DNA CROSS-LINK REPAIR PROTEIN PSO2/SNM1-RELATED"/>
    <property type="match status" value="1"/>
</dbReference>
<evidence type="ECO:0000256" key="8">
    <source>
        <dbReference type="ARBA" id="ARBA00023172"/>
    </source>
</evidence>
<dbReference type="Gene3D" id="3.60.15.10">
    <property type="entry name" value="Ribonuclease Z/Hydroxyacylglutathione hydrolase-like"/>
    <property type="match status" value="2"/>
</dbReference>
<dbReference type="GO" id="GO:0006303">
    <property type="term" value="P:double-strand break repair via nonhomologous end joining"/>
    <property type="evidence" value="ECO:0007669"/>
    <property type="project" value="TreeGrafter"/>
</dbReference>
<keyword evidence="5" id="KW-0227">DNA damage</keyword>
<dbReference type="InterPro" id="IPR036866">
    <property type="entry name" value="RibonucZ/Hydroxyglut_hydro"/>
</dbReference>
<keyword evidence="10" id="KW-0539">Nucleus</keyword>
<reference evidence="15 16" key="1">
    <citation type="submission" date="2020-05" db="EMBL/GenBank/DDBJ databases">
        <title>Identification and distribution of gene clusters putatively required for synthesis of sphingolipid metabolism inhibitors in phylogenetically diverse species of the filamentous fungus Fusarium.</title>
        <authorList>
            <person name="Kim H.-S."/>
            <person name="Busman M."/>
            <person name="Brown D.W."/>
            <person name="Divon H."/>
            <person name="Uhlig S."/>
            <person name="Proctor R.H."/>
        </authorList>
    </citation>
    <scope>NUCLEOTIDE SEQUENCE [LARGE SCALE GENOMIC DNA]</scope>
    <source>
        <strain evidence="15 16">NRRL 26131</strain>
    </source>
</reference>
<evidence type="ECO:0000259" key="14">
    <source>
        <dbReference type="Pfam" id="PF07522"/>
    </source>
</evidence>
<feature type="region of interest" description="Disordered" evidence="13">
    <location>
        <begin position="465"/>
        <end position="498"/>
    </location>
</feature>
<comment type="subcellular location">
    <subcellularLocation>
        <location evidence="1">Nucleus</location>
    </subcellularLocation>
</comment>
<dbReference type="PANTHER" id="PTHR23240:SF8">
    <property type="entry name" value="PROTEIN ARTEMIS"/>
    <property type="match status" value="1"/>
</dbReference>
<keyword evidence="4" id="KW-0255">Endonuclease</keyword>
<evidence type="ECO:0000256" key="11">
    <source>
        <dbReference type="ARBA" id="ARBA00039759"/>
    </source>
</evidence>
<comment type="similarity">
    <text evidence="2">Belongs to the DNA repair metallo-beta-lactamase (DRMBL) family.</text>
</comment>
<dbReference type="AlphaFoldDB" id="A0A8H5YF70"/>
<feature type="region of interest" description="Disordered" evidence="13">
    <location>
        <begin position="562"/>
        <end position="603"/>
    </location>
</feature>
<feature type="compositionally biased region" description="Polar residues" evidence="13">
    <location>
        <begin position="472"/>
        <end position="498"/>
    </location>
</feature>
<evidence type="ECO:0000256" key="5">
    <source>
        <dbReference type="ARBA" id="ARBA00022763"/>
    </source>
</evidence>
<evidence type="ECO:0000256" key="9">
    <source>
        <dbReference type="ARBA" id="ARBA00023204"/>
    </source>
</evidence>
<dbReference type="GO" id="GO:0036297">
    <property type="term" value="P:interstrand cross-link repair"/>
    <property type="evidence" value="ECO:0007669"/>
    <property type="project" value="TreeGrafter"/>
</dbReference>
<protein>
    <recommendedName>
        <fullName evidence="11">Protein artemis</fullName>
    </recommendedName>
    <alternativeName>
        <fullName evidence="12">DNA cross-link repair 1C protein</fullName>
    </alternativeName>
</protein>
<feature type="compositionally biased region" description="Polar residues" evidence="13">
    <location>
        <begin position="586"/>
        <end position="597"/>
    </location>
</feature>
<dbReference type="GO" id="GO:0003684">
    <property type="term" value="F:damaged DNA binding"/>
    <property type="evidence" value="ECO:0007669"/>
    <property type="project" value="TreeGrafter"/>
</dbReference>
<proteinExistence type="inferred from homology"/>
<dbReference type="GO" id="GO:0035312">
    <property type="term" value="F:5'-3' DNA exonuclease activity"/>
    <property type="evidence" value="ECO:0007669"/>
    <property type="project" value="TreeGrafter"/>
</dbReference>
<organism evidence="15 16">
    <name type="scientific">Fusarium globosum</name>
    <dbReference type="NCBI Taxonomy" id="78864"/>
    <lineage>
        <taxon>Eukaryota</taxon>
        <taxon>Fungi</taxon>
        <taxon>Dikarya</taxon>
        <taxon>Ascomycota</taxon>
        <taxon>Pezizomycotina</taxon>
        <taxon>Sordariomycetes</taxon>
        <taxon>Hypocreomycetidae</taxon>
        <taxon>Hypocreales</taxon>
        <taxon>Nectriaceae</taxon>
        <taxon>Fusarium</taxon>
        <taxon>Fusarium fujikuroi species complex</taxon>
    </lineage>
</organism>